<dbReference type="SUPFAM" id="SSF49503">
    <property type="entry name" value="Cupredoxins"/>
    <property type="match status" value="3"/>
</dbReference>
<comment type="similarity">
    <text evidence="1">Belongs to the multicopper oxidase family.</text>
</comment>
<comment type="caution">
    <text evidence="8">The sequence shown here is derived from an EMBL/GenBank/DDBJ whole genome shotgun (WGS) entry which is preliminary data.</text>
</comment>
<keyword evidence="4" id="KW-0732">Signal</keyword>
<accession>A0ABP1QLP1</accession>
<protein>
    <submittedName>
        <fullName evidence="8">Uncharacterized protein</fullName>
    </submittedName>
</protein>
<organism evidence="8 9">
    <name type="scientific">Orchesella dallaii</name>
    <dbReference type="NCBI Taxonomy" id="48710"/>
    <lineage>
        <taxon>Eukaryota</taxon>
        <taxon>Metazoa</taxon>
        <taxon>Ecdysozoa</taxon>
        <taxon>Arthropoda</taxon>
        <taxon>Hexapoda</taxon>
        <taxon>Collembola</taxon>
        <taxon>Entomobryomorpha</taxon>
        <taxon>Entomobryoidea</taxon>
        <taxon>Orchesellidae</taxon>
        <taxon>Orchesellinae</taxon>
        <taxon>Orchesella</taxon>
    </lineage>
</organism>
<evidence type="ECO:0000313" key="9">
    <source>
        <dbReference type="Proteomes" id="UP001642540"/>
    </source>
</evidence>
<dbReference type="Pfam" id="PF07732">
    <property type="entry name" value="Cu-oxidase_3"/>
    <property type="match status" value="1"/>
</dbReference>
<dbReference type="InterPro" id="IPR011706">
    <property type="entry name" value="Cu-oxidase_C"/>
</dbReference>
<keyword evidence="2" id="KW-0479">Metal-binding</keyword>
<proteinExistence type="inferred from homology"/>
<evidence type="ECO:0000256" key="4">
    <source>
        <dbReference type="SAM" id="SignalP"/>
    </source>
</evidence>
<evidence type="ECO:0000256" key="1">
    <source>
        <dbReference type="ARBA" id="ARBA00010609"/>
    </source>
</evidence>
<dbReference type="EMBL" id="CAXLJM020000038">
    <property type="protein sequence ID" value="CAL8107654.1"/>
    <property type="molecule type" value="Genomic_DNA"/>
</dbReference>
<dbReference type="Pfam" id="PF00394">
    <property type="entry name" value="Cu-oxidase"/>
    <property type="match status" value="1"/>
</dbReference>
<dbReference type="InterPro" id="IPR045087">
    <property type="entry name" value="Cu-oxidase_fam"/>
</dbReference>
<dbReference type="InterPro" id="IPR002355">
    <property type="entry name" value="Cu_oxidase_Cu_BS"/>
</dbReference>
<gene>
    <name evidence="8" type="ORF">ODALV1_LOCUS12739</name>
</gene>
<sequence length="611" mass="69098">MLTVIMESNWFSIIFLLVLLVFTVNSKIVRHTFDISYVSGQPDGVWTKSILGINGKFPGPTIEAEVGDELEVTMINNIHDGQNVTIHWHGLHQRGNQFQDGPSQITQCPLRRGSTQVYRFPLVQSGTYWYHSHVNSQYSEGLWGTLIVRRTPETWRDLYDAEILVTVNDWYHTSAKENEEWFLRPDSRGAPPYPFSVLMNGVGRYPCDRARPQSRLCDAFAQKRPVFHLQANKIYRLRLVSTSGWVAFNFTVEGHRLRPIEVDGVDLAMDLLVPPADLPEAVFIGAGQRYSLILVPKAGVATTGSEFLMRAELRREFLFTREENINAVPDALISEVTGVIHYAAENPAIDNVNVAGGEANNHPLIRPLFESFDHFRSYVPAQPWSDLRFLNEMTLRPYDGILAPPQVDTNVVLTIQFENDFRGIRYATFNGRPFRLTSGKPMLGKFVDGELIPPESNPFYIPYGVVVQVIINNPRAGPHPIHLHGHHFWVVGMGRTGDGPYDPVRDTLDFGGHRRDTVMVKEKSWLVIRFLADNPGVWTLHCHIDWHNLSGMAMTFVEASQFASTLVIPEEAIKVCAEHNVTLSSNAFANRNRTPGKPLPPLPKRLAPYQF</sequence>
<evidence type="ECO:0000313" key="8">
    <source>
        <dbReference type="EMBL" id="CAL8107654.1"/>
    </source>
</evidence>
<feature type="domain" description="Plastocyanin-like" evidence="6">
    <location>
        <begin position="434"/>
        <end position="559"/>
    </location>
</feature>
<dbReference type="InterPro" id="IPR011707">
    <property type="entry name" value="Cu-oxidase-like_N"/>
</dbReference>
<dbReference type="Pfam" id="PF07731">
    <property type="entry name" value="Cu-oxidase_2"/>
    <property type="match status" value="1"/>
</dbReference>
<dbReference type="InterPro" id="IPR008972">
    <property type="entry name" value="Cupredoxin"/>
</dbReference>
<dbReference type="PANTHER" id="PTHR11709:SF511">
    <property type="entry name" value="LACCASE"/>
    <property type="match status" value="1"/>
</dbReference>
<evidence type="ECO:0000256" key="3">
    <source>
        <dbReference type="ARBA" id="ARBA00023002"/>
    </source>
</evidence>
<dbReference type="InterPro" id="IPR033138">
    <property type="entry name" value="Cu_oxidase_CS"/>
</dbReference>
<keyword evidence="9" id="KW-1185">Reference proteome</keyword>
<evidence type="ECO:0000259" key="6">
    <source>
        <dbReference type="Pfam" id="PF07731"/>
    </source>
</evidence>
<feature type="domain" description="Plastocyanin-like" evidence="5">
    <location>
        <begin position="163"/>
        <end position="312"/>
    </location>
</feature>
<feature type="chain" id="PRO_5046767905" evidence="4">
    <location>
        <begin position="27"/>
        <end position="611"/>
    </location>
</feature>
<evidence type="ECO:0000259" key="5">
    <source>
        <dbReference type="Pfam" id="PF00394"/>
    </source>
</evidence>
<dbReference type="Proteomes" id="UP001642540">
    <property type="component" value="Unassembled WGS sequence"/>
</dbReference>
<dbReference type="PANTHER" id="PTHR11709">
    <property type="entry name" value="MULTI-COPPER OXIDASE"/>
    <property type="match status" value="1"/>
</dbReference>
<dbReference type="InterPro" id="IPR001117">
    <property type="entry name" value="Cu-oxidase_2nd"/>
</dbReference>
<dbReference type="PROSITE" id="PS00079">
    <property type="entry name" value="MULTICOPPER_OXIDASE1"/>
    <property type="match status" value="2"/>
</dbReference>
<evidence type="ECO:0000259" key="7">
    <source>
        <dbReference type="Pfam" id="PF07732"/>
    </source>
</evidence>
<keyword evidence="3" id="KW-0560">Oxidoreductase</keyword>
<feature type="domain" description="Plastocyanin-like" evidence="7">
    <location>
        <begin position="36"/>
        <end position="151"/>
    </location>
</feature>
<name>A0ABP1QLP1_9HEXA</name>
<dbReference type="PROSITE" id="PS00080">
    <property type="entry name" value="MULTICOPPER_OXIDASE2"/>
    <property type="match status" value="1"/>
</dbReference>
<feature type="signal peptide" evidence="4">
    <location>
        <begin position="1"/>
        <end position="26"/>
    </location>
</feature>
<evidence type="ECO:0000256" key="2">
    <source>
        <dbReference type="ARBA" id="ARBA00022723"/>
    </source>
</evidence>
<dbReference type="Gene3D" id="2.60.40.420">
    <property type="entry name" value="Cupredoxins - blue copper proteins"/>
    <property type="match status" value="3"/>
</dbReference>
<reference evidence="8 9" key="1">
    <citation type="submission" date="2024-08" db="EMBL/GenBank/DDBJ databases">
        <authorList>
            <person name="Cucini C."/>
            <person name="Frati F."/>
        </authorList>
    </citation>
    <scope>NUCLEOTIDE SEQUENCE [LARGE SCALE GENOMIC DNA]</scope>
</reference>